<gene>
    <name evidence="1" type="ORF">EVOR1521_LOCUS18273</name>
</gene>
<organism evidence="1 2">
    <name type="scientific">Effrenium voratum</name>
    <dbReference type="NCBI Taxonomy" id="2562239"/>
    <lineage>
        <taxon>Eukaryota</taxon>
        <taxon>Sar</taxon>
        <taxon>Alveolata</taxon>
        <taxon>Dinophyceae</taxon>
        <taxon>Suessiales</taxon>
        <taxon>Symbiodiniaceae</taxon>
        <taxon>Effrenium</taxon>
    </lineage>
</organism>
<dbReference type="Proteomes" id="UP001178507">
    <property type="component" value="Unassembled WGS sequence"/>
</dbReference>
<name>A0AA36N7L8_9DINO</name>
<dbReference type="AlphaFoldDB" id="A0AA36N7L8"/>
<protein>
    <submittedName>
        <fullName evidence="1">Uncharacterized protein</fullName>
    </submittedName>
</protein>
<dbReference type="EMBL" id="CAUJNA010002557">
    <property type="protein sequence ID" value="CAJ1393396.1"/>
    <property type="molecule type" value="Genomic_DNA"/>
</dbReference>
<evidence type="ECO:0000313" key="2">
    <source>
        <dbReference type="Proteomes" id="UP001178507"/>
    </source>
</evidence>
<reference evidence="1" key="1">
    <citation type="submission" date="2023-08" db="EMBL/GenBank/DDBJ databases">
        <authorList>
            <person name="Chen Y."/>
            <person name="Shah S."/>
            <person name="Dougan E. K."/>
            <person name="Thang M."/>
            <person name="Chan C."/>
        </authorList>
    </citation>
    <scope>NUCLEOTIDE SEQUENCE</scope>
</reference>
<keyword evidence="2" id="KW-1185">Reference proteome</keyword>
<comment type="caution">
    <text evidence="1">The sequence shown here is derived from an EMBL/GenBank/DDBJ whole genome shotgun (WGS) entry which is preliminary data.</text>
</comment>
<evidence type="ECO:0000313" key="1">
    <source>
        <dbReference type="EMBL" id="CAJ1393396.1"/>
    </source>
</evidence>
<accession>A0AA36N7L8</accession>
<sequence>MVFGGPSARQAQPHQKLTSQFASQFQYQQGIISELVRGNNALNSDLHEKDQQVAGQQQRSDRYEKDQQVAGQQQSIAALNSDRYEKDLQVARQQQSIAAWWGLVVLSCSATLWMALCPAHNNNFMCVPGSLGNQGANNHVFRTPALSKWNVGSGEPQGFAALFPLCGDHVGSTF</sequence>
<proteinExistence type="predicted"/>